<evidence type="ECO:0000256" key="10">
    <source>
        <dbReference type="ARBA" id="ARBA00022927"/>
    </source>
</evidence>
<dbReference type="GO" id="GO:0006886">
    <property type="term" value="P:intracellular protein transport"/>
    <property type="evidence" value="ECO:0007669"/>
    <property type="project" value="InterPro"/>
</dbReference>
<dbReference type="PANTHER" id="PTHR11141">
    <property type="entry name" value="PROTEIN TRANSPORT PROTEIN SEC23"/>
    <property type="match status" value="1"/>
</dbReference>
<dbReference type="InterPro" id="IPR037550">
    <property type="entry name" value="Sec23_C"/>
</dbReference>
<evidence type="ECO:0000259" key="16">
    <source>
        <dbReference type="Pfam" id="PF04810"/>
    </source>
</evidence>
<evidence type="ECO:0000313" key="21">
    <source>
        <dbReference type="Proteomes" id="UP001306508"/>
    </source>
</evidence>
<dbReference type="Pfam" id="PF04810">
    <property type="entry name" value="zf-Sec23_Sec24"/>
    <property type="match status" value="1"/>
</dbReference>
<dbReference type="InterPro" id="IPR012990">
    <property type="entry name" value="Beta-sandwich_Sec23_24"/>
</dbReference>
<sequence length="775" mass="86591">MDFETNEDINGIRFSWNVFPSTKTDANKNVVPVGCLYTPLKEFINEEDGSNTLALAQYNPVVCAGPQCKAILNPYCSIDPRSNSWTCPICNSRNHLPAQYANMTQENMPIELQHTTMEYITNKPVQVPPIFFFVVDITAEKENLDALKDSIITSLSLLPPNALVGLITYGNVIQLHDLSSETIDRCNVFRGDKEYHLDQLLEMLTGQKPSGNNLNNSNMVPQFNGKVTPMSINRFFLPLEQVEFKLNQLLENLSPDQWSIPAGHRPLRATGSALNIASLLLQSCFKGVAARIILFASGPGTLQPGLIVNSELKDPLRSHHDIDSDKAQHYKKACKFYNGIASRVATNGHAVDIFAGCYDQVGMSEMKQLADSTGGILLLTDAFSTAIFKQSYIRLFAKDDEGYLKMAFNGTLSVKTSKSLKLQGLIGHASPVPKTDARNISDSEIGIGGTSTWKMATLSPHHTYALYFEIANIVNSPTNNAMMAGQQQPNLAYTQFITSYQHSSGTNRIRVTTVANQLLPFGSPAIAQSFDQEAAAVLMARFAVSKAEEDDGADVIRWIDRNLIKLCQKYADYNKDDPNSFRLAPNFSYYPQFTYYLRRSQFLSVFNNSPDETAFYRHIFTREDTTNSLIMIQPTLTSYSMEEEPHPVLLDSISVKPNTILLLDTFFYILIYHGEQIAQWRKAGYQDDPNYVDFKTLLEEPKLEAADLLIDRFPLPRFIDTEAGGSQARFLLSKLNPSDNYQDMSRTGSTIVLTDDVSLENFMTHLQQVAVSGQT</sequence>
<keyword evidence="13 14" id="KW-0968">Cytoplasmic vesicle</keyword>
<evidence type="ECO:0000256" key="14">
    <source>
        <dbReference type="RuleBase" id="RU365030"/>
    </source>
</evidence>
<gene>
    <name evidence="20" type="ORF">RI543_000769</name>
</gene>
<evidence type="ECO:0000259" key="15">
    <source>
        <dbReference type="Pfam" id="PF00626"/>
    </source>
</evidence>
<keyword evidence="21" id="KW-1185">Reference proteome</keyword>
<dbReference type="Gene3D" id="2.30.30.380">
    <property type="entry name" value="Zn-finger domain of Sec23/24"/>
    <property type="match status" value="1"/>
</dbReference>
<evidence type="ECO:0000256" key="13">
    <source>
        <dbReference type="ARBA" id="ARBA00023329"/>
    </source>
</evidence>
<comment type="caution">
    <text evidence="20">The sequence shown here is derived from an EMBL/GenBank/DDBJ whole genome shotgun (WGS) entry which is preliminary data.</text>
</comment>
<comment type="function">
    <text evidence="14">Component of the coat protein complex II (COPII) which promotes the formation of transport vesicles from the endoplasmic reticulum (ER). The coat has two main functions, the physical deformation of the endoplasmic reticulum membrane into vesicles and the selection of cargo molecules.</text>
</comment>
<keyword evidence="6 14" id="KW-0479">Metal-binding</keyword>
<evidence type="ECO:0000256" key="3">
    <source>
        <dbReference type="ARBA" id="ARBA00009210"/>
    </source>
</evidence>
<feature type="domain" description="Zinc finger Sec23/Sec24-type" evidence="16">
    <location>
        <begin position="60"/>
        <end position="100"/>
    </location>
</feature>
<dbReference type="GO" id="GO:0005096">
    <property type="term" value="F:GTPase activator activity"/>
    <property type="evidence" value="ECO:0007669"/>
    <property type="project" value="TreeGrafter"/>
</dbReference>
<dbReference type="AlphaFoldDB" id="A0AAN7WQF2"/>
<keyword evidence="12 14" id="KW-0472">Membrane</keyword>
<keyword evidence="9 14" id="KW-0931">ER-Golgi transport</keyword>
<keyword evidence="4 14" id="KW-0813">Transport</keyword>
<keyword evidence="8 14" id="KW-0862">Zinc</keyword>
<dbReference type="InterPro" id="IPR006895">
    <property type="entry name" value="Znf_Sec23_Sec24"/>
</dbReference>
<comment type="subcellular location">
    <subcellularLocation>
        <location evidence="14">Cytoplasm</location>
    </subcellularLocation>
    <subcellularLocation>
        <location evidence="1 14">Cytoplasmic vesicle</location>
        <location evidence="1 14">COPII-coated vesicle membrane</location>
        <topology evidence="1 14">Peripheral membrane protein</topology>
        <orientation evidence="1 14">Cytoplasmic side</orientation>
    </subcellularLocation>
    <subcellularLocation>
        <location evidence="2 14">Endoplasmic reticulum membrane</location>
        <topology evidence="2 14">Peripheral membrane protein</topology>
        <orientation evidence="2 14">Cytoplasmic side</orientation>
    </subcellularLocation>
    <subcellularLocation>
        <location evidence="14">Golgi apparatus membrane</location>
        <topology evidence="14">Peripheral membrane protein</topology>
        <orientation evidence="14">Cytoplasmic side</orientation>
    </subcellularLocation>
</comment>
<feature type="domain" description="Sec23/Sec24 helical" evidence="18">
    <location>
        <begin position="531"/>
        <end position="629"/>
    </location>
</feature>
<evidence type="ECO:0000259" key="19">
    <source>
        <dbReference type="Pfam" id="PF08033"/>
    </source>
</evidence>
<evidence type="ECO:0000256" key="12">
    <source>
        <dbReference type="ARBA" id="ARBA00023136"/>
    </source>
</evidence>
<dbReference type="GO" id="GO:0090110">
    <property type="term" value="P:COPII-coated vesicle cargo loading"/>
    <property type="evidence" value="ECO:0007669"/>
    <property type="project" value="TreeGrafter"/>
</dbReference>
<protein>
    <recommendedName>
        <fullName evidence="14">Protein transport protein SEC23</fullName>
    </recommendedName>
</protein>
<dbReference type="EMBL" id="JAWIZZ010000031">
    <property type="protein sequence ID" value="KAK5781587.1"/>
    <property type="molecule type" value="Genomic_DNA"/>
</dbReference>
<dbReference type="FunFam" id="2.30.30.380:FF:000001">
    <property type="entry name" value="Protein transport protein SEC23"/>
    <property type="match status" value="1"/>
</dbReference>
<evidence type="ECO:0000256" key="6">
    <source>
        <dbReference type="ARBA" id="ARBA00022723"/>
    </source>
</evidence>
<dbReference type="InterPro" id="IPR006896">
    <property type="entry name" value="Sec23/24_trunk_dom"/>
</dbReference>
<dbReference type="InterPro" id="IPR036174">
    <property type="entry name" value="Znf_Sec23_Sec24_sf"/>
</dbReference>
<keyword evidence="10 14" id="KW-0653">Protein transport</keyword>
<keyword evidence="5 14" id="KW-0963">Cytoplasm</keyword>
<dbReference type="InterPro" id="IPR007123">
    <property type="entry name" value="Gelsolin-like_dom"/>
</dbReference>
<dbReference type="Pfam" id="PF04811">
    <property type="entry name" value="Sec23_trunk"/>
    <property type="match status" value="1"/>
</dbReference>
<dbReference type="FunFam" id="3.40.20.10:FF:000006">
    <property type="entry name" value="Protein transport protein SEC23"/>
    <property type="match status" value="1"/>
</dbReference>
<dbReference type="GO" id="GO:0030127">
    <property type="term" value="C:COPII vesicle coat"/>
    <property type="evidence" value="ECO:0007669"/>
    <property type="project" value="InterPro"/>
</dbReference>
<evidence type="ECO:0000313" key="20">
    <source>
        <dbReference type="EMBL" id="KAK5781587.1"/>
    </source>
</evidence>
<dbReference type="Gene3D" id="3.40.20.10">
    <property type="entry name" value="Severin"/>
    <property type="match status" value="1"/>
</dbReference>
<dbReference type="GO" id="GO:0070971">
    <property type="term" value="C:endoplasmic reticulum exit site"/>
    <property type="evidence" value="ECO:0007669"/>
    <property type="project" value="TreeGrafter"/>
</dbReference>
<feature type="domain" description="Sec23/Sec24 beta-sandwich" evidence="19">
    <location>
        <begin position="407"/>
        <end position="517"/>
    </location>
</feature>
<dbReference type="Gene3D" id="3.40.50.410">
    <property type="entry name" value="von Willebrand factor, type A domain"/>
    <property type="match status" value="1"/>
</dbReference>
<dbReference type="InterPro" id="IPR037364">
    <property type="entry name" value="Sec23"/>
</dbReference>
<evidence type="ECO:0000256" key="1">
    <source>
        <dbReference type="ARBA" id="ARBA00004299"/>
    </source>
</evidence>
<evidence type="ECO:0000256" key="8">
    <source>
        <dbReference type="ARBA" id="ARBA00022833"/>
    </source>
</evidence>
<dbReference type="GO" id="GO:0005789">
    <property type="term" value="C:endoplasmic reticulum membrane"/>
    <property type="evidence" value="ECO:0007669"/>
    <property type="project" value="UniProtKB-SubCell"/>
</dbReference>
<evidence type="ECO:0000256" key="9">
    <source>
        <dbReference type="ARBA" id="ARBA00022892"/>
    </source>
</evidence>
<dbReference type="Gene3D" id="2.60.40.1670">
    <property type="entry name" value="beta-sandwich domain of Sec23/24"/>
    <property type="match status" value="1"/>
</dbReference>
<dbReference type="GO" id="GO:0000139">
    <property type="term" value="C:Golgi membrane"/>
    <property type="evidence" value="ECO:0007669"/>
    <property type="project" value="UniProtKB-SubCell"/>
</dbReference>
<dbReference type="SUPFAM" id="SSF81811">
    <property type="entry name" value="Helical domain of Sec23/24"/>
    <property type="match status" value="1"/>
</dbReference>
<evidence type="ECO:0000256" key="7">
    <source>
        <dbReference type="ARBA" id="ARBA00022824"/>
    </source>
</evidence>
<dbReference type="PANTHER" id="PTHR11141:SF0">
    <property type="entry name" value="PROTEIN TRANSPORT PROTEIN SEC23"/>
    <property type="match status" value="1"/>
</dbReference>
<feature type="domain" description="Sec23/Sec24 trunk" evidence="17">
    <location>
        <begin position="127"/>
        <end position="396"/>
    </location>
</feature>
<evidence type="ECO:0000256" key="4">
    <source>
        <dbReference type="ARBA" id="ARBA00022448"/>
    </source>
</evidence>
<evidence type="ECO:0000256" key="5">
    <source>
        <dbReference type="ARBA" id="ARBA00022490"/>
    </source>
</evidence>
<dbReference type="InterPro" id="IPR029006">
    <property type="entry name" value="ADF-H/Gelsolin-like_dom_sf"/>
</dbReference>
<accession>A0AAN7WQF2</accession>
<proteinExistence type="inferred from homology"/>
<evidence type="ECO:0000256" key="2">
    <source>
        <dbReference type="ARBA" id="ARBA00004397"/>
    </source>
</evidence>
<name>A0AAN7WQF2_9SACH</name>
<dbReference type="FunFam" id="3.40.50.410:FF:000008">
    <property type="entry name" value="Protein transport protein SEC23"/>
    <property type="match status" value="1"/>
</dbReference>
<dbReference type="FunFam" id="1.20.120.730:FF:000001">
    <property type="entry name" value="Protein transport protein SEC23"/>
    <property type="match status" value="1"/>
</dbReference>
<evidence type="ECO:0000256" key="11">
    <source>
        <dbReference type="ARBA" id="ARBA00023034"/>
    </source>
</evidence>
<evidence type="ECO:0000259" key="17">
    <source>
        <dbReference type="Pfam" id="PF04811"/>
    </source>
</evidence>
<comment type="similarity">
    <text evidence="3 14">Belongs to the SEC23/SEC24 family. SEC23 subfamily.</text>
</comment>
<dbReference type="GO" id="GO:0008270">
    <property type="term" value="F:zinc ion binding"/>
    <property type="evidence" value="ECO:0007669"/>
    <property type="project" value="InterPro"/>
</dbReference>
<dbReference type="SUPFAM" id="SSF82919">
    <property type="entry name" value="Zn-finger domain of Sec23/24"/>
    <property type="match status" value="1"/>
</dbReference>
<dbReference type="SUPFAM" id="SSF53300">
    <property type="entry name" value="vWA-like"/>
    <property type="match status" value="1"/>
</dbReference>
<dbReference type="InterPro" id="IPR006900">
    <property type="entry name" value="Sec23/24_helical_dom"/>
</dbReference>
<dbReference type="Proteomes" id="UP001306508">
    <property type="component" value="Unassembled WGS sequence"/>
</dbReference>
<dbReference type="Pfam" id="PF08033">
    <property type="entry name" value="Sec23_BS"/>
    <property type="match status" value="1"/>
</dbReference>
<keyword evidence="7 14" id="KW-0256">Endoplasmic reticulum</keyword>
<dbReference type="Pfam" id="PF00626">
    <property type="entry name" value="Gelsolin"/>
    <property type="match status" value="1"/>
</dbReference>
<dbReference type="Pfam" id="PF04815">
    <property type="entry name" value="Sec23_helical"/>
    <property type="match status" value="1"/>
</dbReference>
<dbReference type="Gene3D" id="1.20.120.730">
    <property type="entry name" value="Sec23/Sec24 helical domain"/>
    <property type="match status" value="1"/>
</dbReference>
<dbReference type="SUPFAM" id="SSF81995">
    <property type="entry name" value="beta-sandwich domain of Sec23/24"/>
    <property type="match status" value="1"/>
</dbReference>
<reference evidence="21" key="1">
    <citation type="submission" date="2023-07" db="EMBL/GenBank/DDBJ databases">
        <title>A draft genome of Kazachstania heterogenica Y-27499.</title>
        <authorList>
            <person name="Donic C."/>
            <person name="Kralova J.S."/>
            <person name="Fidel L."/>
            <person name="Ben-Dor S."/>
            <person name="Jung S."/>
        </authorList>
    </citation>
    <scope>NUCLEOTIDE SEQUENCE [LARGE SCALE GENOMIC DNA]</scope>
    <source>
        <strain evidence="21">Y27499</strain>
    </source>
</reference>
<dbReference type="InterPro" id="IPR036175">
    <property type="entry name" value="Sec23/24_helical_dom_sf"/>
</dbReference>
<dbReference type="SUPFAM" id="SSF82754">
    <property type="entry name" value="C-terminal, gelsolin-like domain of Sec23/24"/>
    <property type="match status" value="1"/>
</dbReference>
<keyword evidence="11 14" id="KW-0333">Golgi apparatus</keyword>
<dbReference type="InterPro" id="IPR036465">
    <property type="entry name" value="vWFA_dom_sf"/>
</dbReference>
<organism evidence="20 21">
    <name type="scientific">Arxiozyma heterogenica</name>
    <dbReference type="NCBI Taxonomy" id="278026"/>
    <lineage>
        <taxon>Eukaryota</taxon>
        <taxon>Fungi</taxon>
        <taxon>Dikarya</taxon>
        <taxon>Ascomycota</taxon>
        <taxon>Saccharomycotina</taxon>
        <taxon>Saccharomycetes</taxon>
        <taxon>Saccharomycetales</taxon>
        <taxon>Saccharomycetaceae</taxon>
        <taxon>Arxiozyma</taxon>
    </lineage>
</organism>
<dbReference type="CDD" id="cd11287">
    <property type="entry name" value="Sec23_C"/>
    <property type="match status" value="1"/>
</dbReference>
<feature type="domain" description="Gelsolin-like" evidence="15">
    <location>
        <begin position="643"/>
        <end position="731"/>
    </location>
</feature>
<dbReference type="InterPro" id="IPR036180">
    <property type="entry name" value="Gelsolin-like_dom_sf"/>
</dbReference>
<evidence type="ECO:0000259" key="18">
    <source>
        <dbReference type="Pfam" id="PF04815"/>
    </source>
</evidence>